<evidence type="ECO:0000313" key="2">
    <source>
        <dbReference type="EMBL" id="WAJ71043.1"/>
    </source>
</evidence>
<dbReference type="Pfam" id="PF04443">
    <property type="entry name" value="LuxE"/>
    <property type="match status" value="1"/>
</dbReference>
<name>A0ABY7ANA4_9ALTE</name>
<organism evidence="2 3">
    <name type="scientific">Catenovulum adriaticum</name>
    <dbReference type="NCBI Taxonomy" id="2984846"/>
    <lineage>
        <taxon>Bacteria</taxon>
        <taxon>Pseudomonadati</taxon>
        <taxon>Pseudomonadota</taxon>
        <taxon>Gammaproteobacteria</taxon>
        <taxon>Alteromonadales</taxon>
        <taxon>Alteromonadaceae</taxon>
        <taxon>Catenovulum</taxon>
    </lineage>
</organism>
<proteinExistence type="predicted"/>
<dbReference type="EMBL" id="CP109965">
    <property type="protein sequence ID" value="WAJ71043.1"/>
    <property type="molecule type" value="Genomic_DNA"/>
</dbReference>
<protein>
    <submittedName>
        <fullName evidence="2">Acyl-protein synthetase</fullName>
    </submittedName>
</protein>
<keyword evidence="3" id="KW-1185">Reference proteome</keyword>
<dbReference type="Proteomes" id="UP001163726">
    <property type="component" value="Chromosome"/>
</dbReference>
<dbReference type="RefSeq" id="WP_268075507.1">
    <property type="nucleotide sequence ID" value="NZ_CP109965.1"/>
</dbReference>
<reference evidence="2" key="1">
    <citation type="submission" date="2022-10" db="EMBL/GenBank/DDBJ databases">
        <title>Catenovulum adriacola sp. nov. isolated in the Harbour of Susak.</title>
        <authorList>
            <person name="Schoch T."/>
            <person name="Reich S.J."/>
            <person name="Stoeferle S."/>
            <person name="Flaiz M."/>
            <person name="Kazda M."/>
            <person name="Riedel C.U."/>
            <person name="Duerre P."/>
        </authorList>
    </citation>
    <scope>NUCLEOTIDE SEQUENCE</scope>
    <source>
        <strain evidence="2">TS8</strain>
    </source>
</reference>
<sequence length="359" mass="40536">MFEFDPPIIDLPVYGLNKVDKQAWLDKTLLKLTHYHYQNCLEYKQLIDAVDNPVSIKKINKAQDILPVAARLFKEFKLTSIANEHEFRQMRSSGTSGLASKIVLDASSAKRQSQVLVKILQAWLGKQRRPMLLIDSAQTIKTAGGMSARAAGLQGLSFFGRNHCYALDENMQLDIDKVSHFFNQYAEQPVLIFGFTFIIWQQFIQALQRRNIKFNFKNAILIHGGGWKKMQQQAVNDASFKQQIKAQLGHVSVNDYYGMVEQTGTIYMQCEYGHLHAPVWSDILIRRPDDLSLADFGETGLIQVNSVLATSYPGHCILTEDLGTIHGEDDCQCGRLGKYFSVHGRVPKAEVRGCSDTFA</sequence>
<accession>A0ABY7ANA4</accession>
<dbReference type="Gene3D" id="3.40.50.12780">
    <property type="entry name" value="N-terminal domain of ligase-like"/>
    <property type="match status" value="1"/>
</dbReference>
<dbReference type="InterPro" id="IPR042099">
    <property type="entry name" value="ANL_N_sf"/>
</dbReference>
<evidence type="ECO:0000259" key="1">
    <source>
        <dbReference type="Pfam" id="PF04443"/>
    </source>
</evidence>
<dbReference type="InterPro" id="IPR007534">
    <property type="entry name" value="LuxE"/>
</dbReference>
<evidence type="ECO:0000313" key="3">
    <source>
        <dbReference type="Proteomes" id="UP001163726"/>
    </source>
</evidence>
<feature type="domain" description="Acyl-protein synthetase LuxE" evidence="1">
    <location>
        <begin position="14"/>
        <end position="357"/>
    </location>
</feature>
<gene>
    <name evidence="2" type="ORF">OLW01_04360</name>
</gene>